<keyword evidence="8" id="KW-1185">Reference proteome</keyword>
<dbReference type="Gramene" id="TraesLDM2B03G00863150.1">
    <property type="protein sequence ID" value="TraesLDM2B03G00863150.1"/>
    <property type="gene ID" value="TraesLDM2B03G00863150"/>
</dbReference>
<reference evidence="7" key="2">
    <citation type="submission" date="2018-10" db="UniProtKB">
        <authorList>
            <consortium name="EnsemblPlants"/>
        </authorList>
    </citation>
    <scope>IDENTIFICATION</scope>
</reference>
<dbReference type="Pfam" id="PF02365">
    <property type="entry name" value="NAM"/>
    <property type="match status" value="1"/>
</dbReference>
<evidence type="ECO:0000313" key="7">
    <source>
        <dbReference type="EnsemblPlants" id="TraesCS2B02G118300.1"/>
    </source>
</evidence>
<dbReference type="PANTHER" id="PTHR31744">
    <property type="entry name" value="PROTEIN CUP-SHAPED COTYLEDON 2-RELATED"/>
    <property type="match status" value="1"/>
</dbReference>
<dbReference type="PROSITE" id="PS51005">
    <property type="entry name" value="NAC"/>
    <property type="match status" value="1"/>
</dbReference>
<dbReference type="Gramene" id="TraesARI2B03G00872240.1">
    <property type="protein sequence ID" value="TraesARI2B03G00872240.1"/>
    <property type="gene ID" value="TraesARI2B03G00872240"/>
</dbReference>
<reference evidence="7" key="1">
    <citation type="submission" date="2018-08" db="EMBL/GenBank/DDBJ databases">
        <authorList>
            <person name="Rossello M."/>
        </authorList>
    </citation>
    <scope>NUCLEOTIDE SEQUENCE [LARGE SCALE GENOMIC DNA]</scope>
    <source>
        <strain evidence="7">cv. Chinese Spring</strain>
    </source>
</reference>
<dbReference type="OrthoDB" id="633443at2759"/>
<dbReference type="PANTHER" id="PTHR31744:SF66">
    <property type="entry name" value="NAC020_2B.2"/>
    <property type="match status" value="1"/>
</dbReference>
<feature type="domain" description="NAC" evidence="6">
    <location>
        <begin position="6"/>
        <end position="163"/>
    </location>
</feature>
<dbReference type="Gramene" id="TraesJAG2B03G00861220.1">
    <property type="protein sequence ID" value="TraesJAG2B03G00861220.1"/>
    <property type="gene ID" value="TraesJAG2B03G00861220"/>
</dbReference>
<dbReference type="Proteomes" id="UP000019116">
    <property type="component" value="Chromosome 2B"/>
</dbReference>
<accession>A0A3B6C037</accession>
<dbReference type="Gramene" id="TraesSTA2B03G00862350.1">
    <property type="protein sequence ID" value="TraesSTA2B03G00862350.1"/>
    <property type="gene ID" value="TraesSTA2B03G00862350"/>
</dbReference>
<dbReference type="Gramene" id="TraesJUL2B03G00866470.1">
    <property type="protein sequence ID" value="TraesJUL2B03G00866470.1"/>
    <property type="gene ID" value="TraesJUL2B03G00866470"/>
</dbReference>
<dbReference type="Gramene" id="TraesCLE_scaffold_126696_01G000100.1">
    <property type="protein sequence ID" value="TraesCLE_scaffold_126696_01G000100.1"/>
    <property type="gene ID" value="TraesCLE_scaffold_126696_01G000100"/>
</dbReference>
<dbReference type="Gramene" id="TraesCS2B02G118300.1">
    <property type="protein sequence ID" value="TraesCS2B02G118300.1"/>
    <property type="gene ID" value="TraesCS2B02G118300"/>
</dbReference>
<dbReference type="GO" id="GO:0003677">
    <property type="term" value="F:DNA binding"/>
    <property type="evidence" value="ECO:0007669"/>
    <property type="project" value="UniProtKB-KW"/>
</dbReference>
<dbReference type="Gramene" id="TraesRN2B0100290000.1">
    <property type="protein sequence ID" value="TraesRN2B0100290000.1"/>
    <property type="gene ID" value="TraesRN2B0100290000"/>
</dbReference>
<evidence type="ECO:0000259" key="6">
    <source>
        <dbReference type="PROSITE" id="PS51005"/>
    </source>
</evidence>
<proteinExistence type="predicted"/>
<sequence length="388" mass="42944">MSDVTAVMDLEVEEPQLALPPGFRFHPTDEEVLRESFSCQVITDVDLNKNEPWELPGLAKMGEKEWFFFVHKSRKYPTGTRTNRATKNGYWKATGKDKEIFRGKGRDAVLVGMKKTLVFYTGRAPSGGKTPWVMHEYRLEGQLPHRLPRTAKDDWAVCRVINKDLAARNAPQMAPVADGGMDDPLAFLDDLLNNDDLINNADLLDNAGLLDNTDLPMLMDSQSCADDFAGASSSSSSAALPLEPDTEHLTIKTEPPHQQQQMQRPNYFMPAKTNGNLGGDGYSPYQVMGDQQAAIRRYCKPKAEVASSSALLSPSLGLDTAALAGADTSFLMPSSRSYSYLDLEELFRGEPLMDYSNMWKISDVEDPERLSLLVAMDGYLVDASSSID</sequence>
<evidence type="ECO:0000256" key="4">
    <source>
        <dbReference type="ARBA" id="ARBA00023163"/>
    </source>
</evidence>
<evidence type="ECO:0000256" key="1">
    <source>
        <dbReference type="ARBA" id="ARBA00004123"/>
    </source>
</evidence>
<evidence type="ECO:0000313" key="8">
    <source>
        <dbReference type="Proteomes" id="UP000019116"/>
    </source>
</evidence>
<keyword evidence="4" id="KW-0804">Transcription</keyword>
<dbReference type="STRING" id="4565.A0A3B6C037"/>
<dbReference type="Gene3D" id="2.170.150.80">
    <property type="entry name" value="NAC domain"/>
    <property type="match status" value="1"/>
</dbReference>
<name>A0A3B6C037_WHEAT</name>
<keyword evidence="3" id="KW-0238">DNA-binding</keyword>
<dbReference type="GO" id="GO:0006355">
    <property type="term" value="P:regulation of DNA-templated transcription"/>
    <property type="evidence" value="ECO:0007669"/>
    <property type="project" value="InterPro"/>
</dbReference>
<dbReference type="Gramene" id="TraesNOR2B03G00872870.1">
    <property type="protein sequence ID" value="TraesNOR2B03G00872870.1"/>
    <property type="gene ID" value="TraesNOR2B03G00872870"/>
</dbReference>
<dbReference type="Gramene" id="TraesSYM2B03G00872900.1">
    <property type="protein sequence ID" value="TraesSYM2B03G00872900.1"/>
    <property type="gene ID" value="TraesSYM2B03G00872900"/>
</dbReference>
<evidence type="ECO:0000256" key="2">
    <source>
        <dbReference type="ARBA" id="ARBA00023015"/>
    </source>
</evidence>
<keyword evidence="2" id="KW-0805">Transcription regulation</keyword>
<dbReference type="InterPro" id="IPR003441">
    <property type="entry name" value="NAC-dom"/>
</dbReference>
<keyword evidence="5" id="KW-0539">Nucleus</keyword>
<dbReference type="EnsemblPlants" id="TraesCS2B02G118300.1">
    <property type="protein sequence ID" value="TraesCS2B02G118300.1"/>
    <property type="gene ID" value="TraesCS2B02G118300"/>
</dbReference>
<dbReference type="FunFam" id="2.170.150.80:FF:000006">
    <property type="entry name" value="NAC domain-containing protein 100-like"/>
    <property type="match status" value="1"/>
</dbReference>
<dbReference type="InterPro" id="IPR036093">
    <property type="entry name" value="NAC_dom_sf"/>
</dbReference>
<evidence type="ECO:0000256" key="3">
    <source>
        <dbReference type="ARBA" id="ARBA00023125"/>
    </source>
</evidence>
<dbReference type="Gramene" id="TraesLAC2B03G00858330.1">
    <property type="protein sequence ID" value="TraesLAC2B03G00858330.1"/>
    <property type="gene ID" value="TraesLAC2B03G00858330"/>
</dbReference>
<evidence type="ECO:0000256" key="5">
    <source>
        <dbReference type="ARBA" id="ARBA00023242"/>
    </source>
</evidence>
<comment type="subcellular location">
    <subcellularLocation>
        <location evidence="1">Nucleus</location>
    </subcellularLocation>
</comment>
<protein>
    <recommendedName>
        <fullName evidence="6">NAC domain-containing protein</fullName>
    </recommendedName>
</protein>
<dbReference type="SMR" id="A0A3B6C037"/>
<organism evidence="7">
    <name type="scientific">Triticum aestivum</name>
    <name type="common">Wheat</name>
    <dbReference type="NCBI Taxonomy" id="4565"/>
    <lineage>
        <taxon>Eukaryota</taxon>
        <taxon>Viridiplantae</taxon>
        <taxon>Streptophyta</taxon>
        <taxon>Embryophyta</taxon>
        <taxon>Tracheophyta</taxon>
        <taxon>Spermatophyta</taxon>
        <taxon>Magnoliopsida</taxon>
        <taxon>Liliopsida</taxon>
        <taxon>Poales</taxon>
        <taxon>Poaceae</taxon>
        <taxon>BOP clade</taxon>
        <taxon>Pooideae</taxon>
        <taxon>Triticodae</taxon>
        <taxon>Triticeae</taxon>
        <taxon>Triticinae</taxon>
        <taxon>Triticum</taxon>
    </lineage>
</organism>
<dbReference type="GO" id="GO:0005634">
    <property type="term" value="C:nucleus"/>
    <property type="evidence" value="ECO:0007669"/>
    <property type="project" value="UniProtKB-SubCell"/>
</dbReference>
<dbReference type="SUPFAM" id="SSF101941">
    <property type="entry name" value="NAC domain"/>
    <property type="match status" value="1"/>
</dbReference>
<dbReference type="Gramene" id="TraesCS2B03G0285500.1">
    <property type="protein sequence ID" value="TraesCS2B03G0285500.1.CDS"/>
    <property type="gene ID" value="TraesCS2B03G0285500"/>
</dbReference>
<dbReference type="AlphaFoldDB" id="A0A3B6C037"/>